<accession>A0ABM9ECC5</accession>
<dbReference type="EMBL" id="CAKXZT010000149">
    <property type="protein sequence ID" value="CAH2406464.1"/>
    <property type="molecule type" value="Genomic_DNA"/>
</dbReference>
<organism evidence="1 2">
    <name type="scientific">Mesorhizobium escarrei</name>
    <dbReference type="NCBI Taxonomy" id="666018"/>
    <lineage>
        <taxon>Bacteria</taxon>
        <taxon>Pseudomonadati</taxon>
        <taxon>Pseudomonadota</taxon>
        <taxon>Alphaproteobacteria</taxon>
        <taxon>Hyphomicrobiales</taxon>
        <taxon>Phyllobacteriaceae</taxon>
        <taxon>Mesorhizobium</taxon>
    </lineage>
</organism>
<reference evidence="1 2" key="1">
    <citation type="submission" date="2022-03" db="EMBL/GenBank/DDBJ databases">
        <authorList>
            <person name="Brunel B."/>
        </authorList>
    </citation>
    <scope>NUCLEOTIDE SEQUENCE [LARGE SCALE GENOMIC DNA]</scope>
    <source>
        <strain evidence="1">STM5069sample</strain>
    </source>
</reference>
<dbReference type="Proteomes" id="UP001153050">
    <property type="component" value="Unassembled WGS sequence"/>
</dbReference>
<evidence type="ECO:0000313" key="1">
    <source>
        <dbReference type="EMBL" id="CAH2406464.1"/>
    </source>
</evidence>
<keyword evidence="2" id="KW-1185">Reference proteome</keyword>
<comment type="caution">
    <text evidence="1">The sequence shown here is derived from an EMBL/GenBank/DDBJ whole genome shotgun (WGS) entry which is preliminary data.</text>
</comment>
<gene>
    <name evidence="1" type="ORF">MES5069_520138</name>
</gene>
<evidence type="ECO:0000313" key="2">
    <source>
        <dbReference type="Proteomes" id="UP001153050"/>
    </source>
</evidence>
<name>A0ABM9ECC5_9HYPH</name>
<proteinExistence type="predicted"/>
<sequence length="153" mass="17433">MKPKAVWPIAIGFIFSSDNRDPPMIVNCCRFKNKPIRKMTQSRLIATEKCSSDISRKVLDNSKADNTPLTKKKPNTIPFPGFISIPKITTFSTRRREYNSTNIMNGYRNKYLCPFPDPEKKNETTTIDVIIARENIDPKFPSGKNLLTKPPNA</sequence>
<protein>
    <submittedName>
        <fullName evidence="1">Uncharacterized protein</fullName>
    </submittedName>
</protein>